<evidence type="ECO:0000313" key="2">
    <source>
        <dbReference type="EMBL" id="AHH20481.1"/>
    </source>
</evidence>
<sequence length="370" mass="41283">MARIKDLRPNTQNIRPHKLENGVSCEHQVIPDSDGQPLLHLSTFGSANRQLDPKSSQSLQVDSQIATELVGIIRSAFGDESLNIQPRVDIAFSPEIAIAPTLLAQAYQKNPDAFRQLVSDDDARGDIVAMAHRRKQVARFRRLLEDDGYFESEKMRLRKGGPEAVWQDFFEHNPWIFGVALAGQFLTSWDHQKLEQVVSGDSVSSTGKRVDALLRTSGRIKSMVFAEIKTHKKPLLKPTKDAYRPGCWAPSDELSGGVVQVQGTVHRAVSEMAERLQDTASDGSDIPGEFTYLLRPRAYLIIGRLDSLRGEQGGDHQDKFRSFELFRRALIEPEILTFDEVLARAEWAVESLLPDGDAGTDADDPAQNRT</sequence>
<evidence type="ECO:0000259" key="1">
    <source>
        <dbReference type="Pfam" id="PF14082"/>
    </source>
</evidence>
<dbReference type="RefSeq" id="WP_202807944.1">
    <property type="nucleotide sequence ID" value="NZ_CP006850.1"/>
</dbReference>
<feature type="domain" description="Shedu protein SduA C-terminal" evidence="1">
    <location>
        <begin position="162"/>
        <end position="342"/>
    </location>
</feature>
<dbReference type="KEGG" id="nno:NONO_c57030"/>
<gene>
    <name evidence="2" type="ORF">NONO_c57030</name>
</gene>
<dbReference type="STRING" id="1415166.NONO_c57030"/>
<dbReference type="InterPro" id="IPR025359">
    <property type="entry name" value="SduA_C"/>
</dbReference>
<dbReference type="PATRIC" id="fig|1415166.3.peg.5877"/>
<dbReference type="Pfam" id="PF14082">
    <property type="entry name" value="SduA_C"/>
    <property type="match status" value="1"/>
</dbReference>
<dbReference type="HOGENOM" id="CLU_059551_0_0_11"/>
<proteinExistence type="predicted"/>
<name>W5TTF8_9NOCA</name>
<dbReference type="AlphaFoldDB" id="W5TTF8"/>
<reference evidence="2 3" key="1">
    <citation type="journal article" date="2014" name="Appl. Environ. Microbiol.">
        <title>Insights into the Microbial Degradation of Rubber and Gutta-Percha by Analysis of the Complete Genome of Nocardia nova SH22a.</title>
        <authorList>
            <person name="Luo Q."/>
            <person name="Hiessl S."/>
            <person name="Poehlein A."/>
            <person name="Daniel R."/>
            <person name="Steinbuchel A."/>
        </authorList>
    </citation>
    <scope>NUCLEOTIDE SEQUENCE [LARGE SCALE GENOMIC DNA]</scope>
    <source>
        <strain evidence="2">SH22a</strain>
    </source>
</reference>
<accession>W5TTF8</accession>
<dbReference type="EMBL" id="CP006850">
    <property type="protein sequence ID" value="AHH20481.1"/>
    <property type="molecule type" value="Genomic_DNA"/>
</dbReference>
<dbReference type="Proteomes" id="UP000019150">
    <property type="component" value="Chromosome"/>
</dbReference>
<evidence type="ECO:0000313" key="3">
    <source>
        <dbReference type="Proteomes" id="UP000019150"/>
    </source>
</evidence>
<dbReference type="eggNOG" id="ENOG5030JA6">
    <property type="taxonomic scope" value="Bacteria"/>
</dbReference>
<protein>
    <recommendedName>
        <fullName evidence="1">Shedu protein SduA C-terminal domain-containing protein</fullName>
    </recommendedName>
</protein>
<organism evidence="2 3">
    <name type="scientific">Nocardia nova SH22a</name>
    <dbReference type="NCBI Taxonomy" id="1415166"/>
    <lineage>
        <taxon>Bacteria</taxon>
        <taxon>Bacillati</taxon>
        <taxon>Actinomycetota</taxon>
        <taxon>Actinomycetes</taxon>
        <taxon>Mycobacteriales</taxon>
        <taxon>Nocardiaceae</taxon>
        <taxon>Nocardia</taxon>
    </lineage>
</organism>
<keyword evidence="3" id="KW-1185">Reference proteome</keyword>